<evidence type="ECO:0000256" key="3">
    <source>
        <dbReference type="SAM" id="SignalP"/>
    </source>
</evidence>
<feature type="chain" id="PRO_5024362872" description="VCBS repeat-containing protein" evidence="3">
    <location>
        <begin position="19"/>
        <end position="456"/>
    </location>
</feature>
<keyword evidence="1 3" id="KW-0732">Signal</keyword>
<dbReference type="PANTHER" id="PTHR44103:SF1">
    <property type="entry name" value="PROPROTEIN CONVERTASE P"/>
    <property type="match status" value="1"/>
</dbReference>
<dbReference type="OrthoDB" id="100785at2"/>
<dbReference type="RefSeq" id="WP_138566731.1">
    <property type="nucleotide sequence ID" value="NZ_PNCM01000012.1"/>
</dbReference>
<evidence type="ECO:0000313" key="5">
    <source>
        <dbReference type="Proteomes" id="UP000307362"/>
    </source>
</evidence>
<dbReference type="Pfam" id="PF13517">
    <property type="entry name" value="FG-GAP_3"/>
    <property type="match status" value="2"/>
</dbReference>
<dbReference type="Gene3D" id="2.130.10.130">
    <property type="entry name" value="Integrin alpha, N-terminal"/>
    <property type="match status" value="1"/>
</dbReference>
<dbReference type="PANTHER" id="PTHR44103">
    <property type="entry name" value="PROPROTEIN CONVERTASE P"/>
    <property type="match status" value="1"/>
</dbReference>
<name>A0A5S3YW39_9GAMM</name>
<protein>
    <recommendedName>
        <fullName evidence="6">VCBS repeat-containing protein</fullName>
    </recommendedName>
</protein>
<organism evidence="4 5">
    <name type="scientific">Pseudoalteromonas phenolica</name>
    <dbReference type="NCBI Taxonomy" id="161398"/>
    <lineage>
        <taxon>Bacteria</taxon>
        <taxon>Pseudomonadati</taxon>
        <taxon>Pseudomonadota</taxon>
        <taxon>Gammaproteobacteria</taxon>
        <taxon>Alteromonadales</taxon>
        <taxon>Pseudoalteromonadaceae</taxon>
        <taxon>Pseudoalteromonas</taxon>
    </lineage>
</organism>
<gene>
    <name evidence="4" type="ORF">CWB73_05050</name>
</gene>
<dbReference type="SUPFAM" id="SSF69318">
    <property type="entry name" value="Integrin alpha N-terminal domain"/>
    <property type="match status" value="1"/>
</dbReference>
<feature type="region of interest" description="Disordered" evidence="2">
    <location>
        <begin position="401"/>
        <end position="438"/>
    </location>
</feature>
<dbReference type="Proteomes" id="UP000307362">
    <property type="component" value="Unassembled WGS sequence"/>
</dbReference>
<sequence length="456" mass="48579">MKTKLSLIGLCVSLNCLANEVDLTVTNGGTVNYSDSSCTENCKIDTSDSDVVLTPSNSDTLLFSSWSGQSCDFGKGGTFTSEAERISNPSGGAKTLQVLDINNDGNADLFGISLFSGTVTQSINKGNGEFETKTVIQDLTYPAALDSYDWNGDGYEDLLVSDFGNVSINVYLNDGNGALTLSEEIKVSSIRPYAFSVFESEGVDGPQLIISSFSADTTGNLSQLVTSIREAKTAIYAKDGSSFKETRVLSEQAGITLDSYVTDEGKLNIVSAEIAAKQVVIYAEADNFEPKKIEESRAPYGATFADIDKDGIQDVVTAHYGPYSLRVGFAESENTISNMQEIITGSDGLTAVAVADFDLDGLNDVATGEFNSNRFDYYSMETYLGCGFKQGASAEVTANFEQGTTQQSSSSSSTQSSGQSQTTKTETAKSESSGGGSLPLWLAALVPLSYLRRKFQ</sequence>
<reference evidence="5" key="2">
    <citation type="submission" date="2019-06" db="EMBL/GenBank/DDBJ databases">
        <title>Co-occurence of chitin degradation, pigmentation and bioactivity in marine Pseudoalteromonas.</title>
        <authorList>
            <person name="Sonnenschein E.C."/>
            <person name="Bech P.K."/>
        </authorList>
    </citation>
    <scope>NUCLEOTIDE SEQUENCE [LARGE SCALE GENOMIC DNA]</scope>
    <source>
        <strain evidence="5">S1189</strain>
    </source>
</reference>
<feature type="compositionally biased region" description="Low complexity" evidence="2">
    <location>
        <begin position="402"/>
        <end position="425"/>
    </location>
</feature>
<evidence type="ECO:0000256" key="1">
    <source>
        <dbReference type="ARBA" id="ARBA00022729"/>
    </source>
</evidence>
<feature type="signal peptide" evidence="3">
    <location>
        <begin position="1"/>
        <end position="18"/>
    </location>
</feature>
<evidence type="ECO:0008006" key="6">
    <source>
        <dbReference type="Google" id="ProtNLM"/>
    </source>
</evidence>
<evidence type="ECO:0000256" key="2">
    <source>
        <dbReference type="SAM" id="MobiDB-lite"/>
    </source>
</evidence>
<dbReference type="InterPro" id="IPR028994">
    <property type="entry name" value="Integrin_alpha_N"/>
</dbReference>
<dbReference type="AlphaFoldDB" id="A0A5S3YW39"/>
<accession>A0A5S3YW39</accession>
<proteinExistence type="predicted"/>
<evidence type="ECO:0000313" key="4">
    <source>
        <dbReference type="EMBL" id="TMP82259.1"/>
    </source>
</evidence>
<dbReference type="InterPro" id="IPR013517">
    <property type="entry name" value="FG-GAP"/>
</dbReference>
<comment type="caution">
    <text evidence="4">The sequence shown here is derived from an EMBL/GenBank/DDBJ whole genome shotgun (WGS) entry which is preliminary data.</text>
</comment>
<dbReference type="EMBL" id="PNCM01000012">
    <property type="protein sequence ID" value="TMP82259.1"/>
    <property type="molecule type" value="Genomic_DNA"/>
</dbReference>
<reference evidence="4 5" key="1">
    <citation type="submission" date="2017-12" db="EMBL/GenBank/DDBJ databases">
        <authorList>
            <person name="Paulsen S."/>
            <person name="Gram L.K."/>
        </authorList>
    </citation>
    <scope>NUCLEOTIDE SEQUENCE [LARGE SCALE GENOMIC DNA]</scope>
    <source>
        <strain evidence="4 5">S1189</strain>
    </source>
</reference>